<keyword evidence="4" id="KW-0809">Transit peptide</keyword>
<evidence type="ECO:0000256" key="2">
    <source>
        <dbReference type="ARBA" id="ARBA00006617"/>
    </source>
</evidence>
<dbReference type="STRING" id="692275.M3CZ22"/>
<dbReference type="eggNOG" id="KOG4039">
    <property type="taxonomic scope" value="Eukaryota"/>
</dbReference>
<dbReference type="SUPFAM" id="SSF51735">
    <property type="entry name" value="NAD(P)-binding Rossmann-fold domains"/>
    <property type="match status" value="1"/>
</dbReference>
<dbReference type="PANTHER" id="PTHR14097:SF7">
    <property type="entry name" value="OXIDOREDUCTASE HTATIP2"/>
    <property type="match status" value="1"/>
</dbReference>
<organism evidence="8 9">
    <name type="scientific">Sphaerulina musiva (strain SO2202)</name>
    <name type="common">Poplar stem canker fungus</name>
    <name type="synonym">Septoria musiva</name>
    <dbReference type="NCBI Taxonomy" id="692275"/>
    <lineage>
        <taxon>Eukaryota</taxon>
        <taxon>Fungi</taxon>
        <taxon>Dikarya</taxon>
        <taxon>Ascomycota</taxon>
        <taxon>Pezizomycotina</taxon>
        <taxon>Dothideomycetes</taxon>
        <taxon>Dothideomycetidae</taxon>
        <taxon>Mycosphaerellales</taxon>
        <taxon>Mycosphaerellaceae</taxon>
        <taxon>Sphaerulina</taxon>
    </lineage>
</organism>
<dbReference type="GO" id="GO:0005741">
    <property type="term" value="C:mitochondrial outer membrane"/>
    <property type="evidence" value="ECO:0007669"/>
    <property type="project" value="UniProtKB-SubCell"/>
</dbReference>
<dbReference type="Proteomes" id="UP000016931">
    <property type="component" value="Unassembled WGS sequence"/>
</dbReference>
<evidence type="ECO:0000259" key="7">
    <source>
        <dbReference type="Pfam" id="PF13460"/>
    </source>
</evidence>
<keyword evidence="3" id="KW-1000">Mitochondrion outer membrane</keyword>
<dbReference type="RefSeq" id="XP_016758025.1">
    <property type="nucleotide sequence ID" value="XM_016906538.1"/>
</dbReference>
<dbReference type="Gene3D" id="3.40.50.720">
    <property type="entry name" value="NAD(P)-binding Rossmann-like Domain"/>
    <property type="match status" value="1"/>
</dbReference>
<proteinExistence type="inferred from homology"/>
<keyword evidence="5" id="KW-0496">Mitochondrion</keyword>
<evidence type="ECO:0000313" key="8">
    <source>
        <dbReference type="EMBL" id="EMF09904.1"/>
    </source>
</evidence>
<gene>
    <name evidence="8" type="ORF">SEPMUDRAFT_151007</name>
</gene>
<evidence type="ECO:0000256" key="3">
    <source>
        <dbReference type="ARBA" id="ARBA00022787"/>
    </source>
</evidence>
<comment type="similarity">
    <text evidence="2">Belongs to the FMP52 family.</text>
</comment>
<evidence type="ECO:0000256" key="5">
    <source>
        <dbReference type="ARBA" id="ARBA00023128"/>
    </source>
</evidence>
<comment type="subcellular location">
    <subcellularLocation>
        <location evidence="1">Mitochondrion outer membrane</location>
        <topology evidence="1">Peripheral membrane protein</topology>
    </subcellularLocation>
</comment>
<keyword evidence="6" id="KW-0472">Membrane</keyword>
<feature type="domain" description="NAD(P)-binding" evidence="7">
    <location>
        <begin position="8"/>
        <end position="161"/>
    </location>
</feature>
<reference evidence="8 9" key="1">
    <citation type="journal article" date="2012" name="PLoS Pathog.">
        <title>Diverse lifestyles and strategies of plant pathogenesis encoded in the genomes of eighteen Dothideomycetes fungi.</title>
        <authorList>
            <person name="Ohm R.A."/>
            <person name="Feau N."/>
            <person name="Henrissat B."/>
            <person name="Schoch C.L."/>
            <person name="Horwitz B.A."/>
            <person name="Barry K.W."/>
            <person name="Condon B.J."/>
            <person name="Copeland A.C."/>
            <person name="Dhillon B."/>
            <person name="Glaser F."/>
            <person name="Hesse C.N."/>
            <person name="Kosti I."/>
            <person name="LaButti K."/>
            <person name="Lindquist E.A."/>
            <person name="Lucas S."/>
            <person name="Salamov A.A."/>
            <person name="Bradshaw R.E."/>
            <person name="Ciuffetti L."/>
            <person name="Hamelin R.C."/>
            <person name="Kema G.H.J."/>
            <person name="Lawrence C."/>
            <person name="Scott J.A."/>
            <person name="Spatafora J.W."/>
            <person name="Turgeon B.G."/>
            <person name="de Wit P.J.G.M."/>
            <person name="Zhong S."/>
            <person name="Goodwin S.B."/>
            <person name="Grigoriev I.V."/>
        </authorList>
    </citation>
    <scope>NUCLEOTIDE SEQUENCE [LARGE SCALE GENOMIC DNA]</scope>
    <source>
        <strain evidence="8 9">SO2202</strain>
    </source>
</reference>
<dbReference type="EMBL" id="KB456268">
    <property type="protein sequence ID" value="EMF09904.1"/>
    <property type="molecule type" value="Genomic_DNA"/>
</dbReference>
<dbReference type="AlphaFoldDB" id="M3CZ22"/>
<protein>
    <recommendedName>
        <fullName evidence="7">NAD(P)-binding domain-containing protein</fullName>
    </recommendedName>
</protein>
<accession>M3CZ22</accession>
<evidence type="ECO:0000313" key="9">
    <source>
        <dbReference type="Proteomes" id="UP000016931"/>
    </source>
</evidence>
<sequence>MTTAAVFGSTGAVGGVILSTLLASEAFSSIKTISRRLPQDTSSPKLEALQEADSSTWGSKISTLQPKPETVFNAVGTTRAQAGGIAAQKLIDQDLCIAIAQAAKEAGVQTYVFISSAGMRGFLASYFPYSKMKVAVEDAIQELDFPQAIIVRPGMILAREKAKAPLLEAIIGRLHFLGQGVQDRIGQDQKIIGRAAVAAAKLAQEGKAPSKYWVLEQADVVRLGRTEWKE</sequence>
<dbReference type="PANTHER" id="PTHR14097">
    <property type="entry name" value="OXIDOREDUCTASE HTATIP2"/>
    <property type="match status" value="1"/>
</dbReference>
<name>M3CZ22_SPHMS</name>
<dbReference type="Pfam" id="PF13460">
    <property type="entry name" value="NAD_binding_10"/>
    <property type="match status" value="1"/>
</dbReference>
<dbReference type="OMA" id="CIENAKA"/>
<dbReference type="InterPro" id="IPR016040">
    <property type="entry name" value="NAD(P)-bd_dom"/>
</dbReference>
<dbReference type="InterPro" id="IPR036291">
    <property type="entry name" value="NAD(P)-bd_dom_sf"/>
</dbReference>
<dbReference type="HOGENOM" id="CLU_071330_3_0_1"/>
<dbReference type="GeneID" id="27903675"/>
<dbReference type="GO" id="GO:0051170">
    <property type="term" value="P:import into nucleus"/>
    <property type="evidence" value="ECO:0007669"/>
    <property type="project" value="TreeGrafter"/>
</dbReference>
<keyword evidence="9" id="KW-1185">Reference proteome</keyword>
<evidence type="ECO:0000256" key="4">
    <source>
        <dbReference type="ARBA" id="ARBA00022946"/>
    </source>
</evidence>
<evidence type="ECO:0000256" key="6">
    <source>
        <dbReference type="ARBA" id="ARBA00023136"/>
    </source>
</evidence>
<evidence type="ECO:0000256" key="1">
    <source>
        <dbReference type="ARBA" id="ARBA00004450"/>
    </source>
</evidence>
<dbReference type="OrthoDB" id="430436at2759"/>
<dbReference type="FunFam" id="3.40.50.720:FF:000366">
    <property type="entry name" value="Protein FMP52, mitochondrial"/>
    <property type="match status" value="1"/>
</dbReference>